<dbReference type="Pfam" id="PF00169">
    <property type="entry name" value="PH"/>
    <property type="match status" value="1"/>
</dbReference>
<feature type="domain" description="PH" evidence="3">
    <location>
        <begin position="7"/>
        <end position="116"/>
    </location>
</feature>
<dbReference type="FunFam" id="2.30.29.30:FF:000073">
    <property type="entry name" value="Pleckstrin homology domain-containing family B member 2"/>
    <property type="match status" value="1"/>
</dbReference>
<evidence type="ECO:0000256" key="1">
    <source>
        <dbReference type="ARBA" id="ARBA00004370"/>
    </source>
</evidence>
<dbReference type="InterPro" id="IPR001849">
    <property type="entry name" value="PH_domain"/>
</dbReference>
<gene>
    <name evidence="4" type="ORF">ElyMa_004360300</name>
</gene>
<dbReference type="PROSITE" id="PS50003">
    <property type="entry name" value="PH_DOMAIN"/>
    <property type="match status" value="1"/>
</dbReference>
<dbReference type="SUPFAM" id="SSF50729">
    <property type="entry name" value="PH domain-like"/>
    <property type="match status" value="1"/>
</dbReference>
<dbReference type="Proteomes" id="UP000762676">
    <property type="component" value="Unassembled WGS sequence"/>
</dbReference>
<dbReference type="InterPro" id="IPR011993">
    <property type="entry name" value="PH-like_dom_sf"/>
</dbReference>
<dbReference type="EMBL" id="BMAT01008791">
    <property type="protein sequence ID" value="GFR92716.1"/>
    <property type="molecule type" value="Genomic_DNA"/>
</dbReference>
<dbReference type="PANTHER" id="PTHR14309:SF10">
    <property type="entry name" value="PH DOMAIN-CONTAINING PROTEIN"/>
    <property type="match status" value="1"/>
</dbReference>
<dbReference type="GO" id="GO:0016020">
    <property type="term" value="C:membrane"/>
    <property type="evidence" value="ECO:0007669"/>
    <property type="project" value="UniProtKB-SubCell"/>
</dbReference>
<protein>
    <submittedName>
        <fullName evidence="4">Pleckstrin homology domain-containing family B member 2</fullName>
    </submittedName>
</protein>
<evidence type="ECO:0000313" key="5">
    <source>
        <dbReference type="Proteomes" id="UP000762676"/>
    </source>
</evidence>
<keyword evidence="2" id="KW-0472">Membrane</keyword>
<dbReference type="InterPro" id="IPR039680">
    <property type="entry name" value="PLEKHB1/2"/>
</dbReference>
<evidence type="ECO:0000256" key="2">
    <source>
        <dbReference type="ARBA" id="ARBA00023136"/>
    </source>
</evidence>
<dbReference type="GO" id="GO:0045595">
    <property type="term" value="P:regulation of cell differentiation"/>
    <property type="evidence" value="ECO:0007669"/>
    <property type="project" value="TreeGrafter"/>
</dbReference>
<dbReference type="SMART" id="SM00233">
    <property type="entry name" value="PH"/>
    <property type="match status" value="1"/>
</dbReference>
<sequence>MASGGFDIAKAGWLYRKSSVLHRWKKNWFVLDRQGDLRYFENPDAPRAEERIVVRANVNHIRSGRECRSSDPPDVRGYTKEGFLELMMKDKDSILLCAESVDDMRAWQIALEEARTIQFAASHPGVVNTTTIIASPGHSPYGYSYGYNYPGQVVNHVGYPMHPGTQVVHTPSGTTTIVNGQPAQQIVYVEDCPRRRRHYRGGIYPVPIFFW</sequence>
<organism evidence="4 5">
    <name type="scientific">Elysia marginata</name>
    <dbReference type="NCBI Taxonomy" id="1093978"/>
    <lineage>
        <taxon>Eukaryota</taxon>
        <taxon>Metazoa</taxon>
        <taxon>Spiralia</taxon>
        <taxon>Lophotrochozoa</taxon>
        <taxon>Mollusca</taxon>
        <taxon>Gastropoda</taxon>
        <taxon>Heterobranchia</taxon>
        <taxon>Euthyneura</taxon>
        <taxon>Panpulmonata</taxon>
        <taxon>Sacoglossa</taxon>
        <taxon>Placobranchoidea</taxon>
        <taxon>Plakobranchidae</taxon>
        <taxon>Elysia</taxon>
    </lineage>
</organism>
<proteinExistence type="predicted"/>
<keyword evidence="5" id="KW-1185">Reference proteome</keyword>
<evidence type="ECO:0000259" key="3">
    <source>
        <dbReference type="PROSITE" id="PS50003"/>
    </source>
</evidence>
<reference evidence="4 5" key="1">
    <citation type="journal article" date="2021" name="Elife">
        <title>Chloroplast acquisition without the gene transfer in kleptoplastic sea slugs, Plakobranchus ocellatus.</title>
        <authorList>
            <person name="Maeda T."/>
            <person name="Takahashi S."/>
            <person name="Yoshida T."/>
            <person name="Shimamura S."/>
            <person name="Takaki Y."/>
            <person name="Nagai Y."/>
            <person name="Toyoda A."/>
            <person name="Suzuki Y."/>
            <person name="Arimoto A."/>
            <person name="Ishii H."/>
            <person name="Satoh N."/>
            <person name="Nishiyama T."/>
            <person name="Hasebe M."/>
            <person name="Maruyama T."/>
            <person name="Minagawa J."/>
            <person name="Obokata J."/>
            <person name="Shigenobu S."/>
        </authorList>
    </citation>
    <scope>NUCLEOTIDE SEQUENCE [LARGE SCALE GENOMIC DNA]</scope>
</reference>
<comment type="subcellular location">
    <subcellularLocation>
        <location evidence="1">Membrane</location>
    </subcellularLocation>
</comment>
<evidence type="ECO:0000313" key="4">
    <source>
        <dbReference type="EMBL" id="GFR92716.1"/>
    </source>
</evidence>
<dbReference type="PANTHER" id="PTHR14309">
    <property type="entry name" value="EXPRESSED PROTEIN"/>
    <property type="match status" value="1"/>
</dbReference>
<dbReference type="AlphaFoldDB" id="A0AAV4H627"/>
<comment type="caution">
    <text evidence="4">The sequence shown here is derived from an EMBL/GenBank/DDBJ whole genome shotgun (WGS) entry which is preliminary data.</text>
</comment>
<dbReference type="Gene3D" id="2.30.29.30">
    <property type="entry name" value="Pleckstrin-homology domain (PH domain)/Phosphotyrosine-binding domain (PTB)"/>
    <property type="match status" value="1"/>
</dbReference>
<name>A0AAV4H627_9GAST</name>
<accession>A0AAV4H627</accession>